<organism evidence="2 3">
    <name type="scientific">Mycena sanguinolenta</name>
    <dbReference type="NCBI Taxonomy" id="230812"/>
    <lineage>
        <taxon>Eukaryota</taxon>
        <taxon>Fungi</taxon>
        <taxon>Dikarya</taxon>
        <taxon>Basidiomycota</taxon>
        <taxon>Agaricomycotina</taxon>
        <taxon>Agaricomycetes</taxon>
        <taxon>Agaricomycetidae</taxon>
        <taxon>Agaricales</taxon>
        <taxon>Marasmiineae</taxon>
        <taxon>Mycenaceae</taxon>
        <taxon>Mycena</taxon>
    </lineage>
</organism>
<dbReference type="InterPro" id="IPR013766">
    <property type="entry name" value="Thioredoxin_domain"/>
</dbReference>
<sequence>MSKPVDIQSVEQWDEILESSAAVGKTIVVEFYAVWNGSHVRVPPQVMRPTFKENNPGYCPKYDELAAQNHQVEFLQVDVDDRPEIVEKFHISTTPTFFAIKPKDVVGTVC</sequence>
<dbReference type="OrthoDB" id="2121326at2759"/>
<dbReference type="Proteomes" id="UP000623467">
    <property type="component" value="Unassembled WGS sequence"/>
</dbReference>
<keyword evidence="3" id="KW-1185">Reference proteome</keyword>
<accession>A0A8H6XU55</accession>
<dbReference type="EMBL" id="JACAZH010000019">
    <property type="protein sequence ID" value="KAF7346355.1"/>
    <property type="molecule type" value="Genomic_DNA"/>
</dbReference>
<dbReference type="PROSITE" id="PS51352">
    <property type="entry name" value="THIOREDOXIN_2"/>
    <property type="match status" value="1"/>
</dbReference>
<dbReference type="PANTHER" id="PTHR10438:SF468">
    <property type="entry name" value="THIOREDOXIN-1-RELATED"/>
    <property type="match status" value="1"/>
</dbReference>
<comment type="caution">
    <text evidence="2">The sequence shown here is derived from an EMBL/GenBank/DDBJ whole genome shotgun (WGS) entry which is preliminary data.</text>
</comment>
<name>A0A8H6XU55_9AGAR</name>
<proteinExistence type="predicted"/>
<dbReference type="Gene3D" id="3.40.30.10">
    <property type="entry name" value="Glutaredoxin"/>
    <property type="match status" value="1"/>
</dbReference>
<evidence type="ECO:0000313" key="3">
    <source>
        <dbReference type="Proteomes" id="UP000623467"/>
    </source>
</evidence>
<dbReference type="PANTHER" id="PTHR10438">
    <property type="entry name" value="THIOREDOXIN"/>
    <property type="match status" value="1"/>
</dbReference>
<protein>
    <submittedName>
        <fullName evidence="2">Thioredoxin-domain-containing protein</fullName>
    </submittedName>
</protein>
<dbReference type="AlphaFoldDB" id="A0A8H6XU55"/>
<gene>
    <name evidence="2" type="ORF">MSAN_01863200</name>
</gene>
<dbReference type="InterPro" id="IPR050620">
    <property type="entry name" value="Thioredoxin_H-type-like"/>
</dbReference>
<dbReference type="InterPro" id="IPR036249">
    <property type="entry name" value="Thioredoxin-like_sf"/>
</dbReference>
<evidence type="ECO:0000259" key="1">
    <source>
        <dbReference type="PROSITE" id="PS51352"/>
    </source>
</evidence>
<evidence type="ECO:0000313" key="2">
    <source>
        <dbReference type="EMBL" id="KAF7346355.1"/>
    </source>
</evidence>
<feature type="domain" description="Thioredoxin" evidence="1">
    <location>
        <begin position="1"/>
        <end position="110"/>
    </location>
</feature>
<dbReference type="CDD" id="cd02947">
    <property type="entry name" value="TRX_family"/>
    <property type="match status" value="1"/>
</dbReference>
<reference evidence="2" key="1">
    <citation type="submission" date="2020-05" db="EMBL/GenBank/DDBJ databases">
        <title>Mycena genomes resolve the evolution of fungal bioluminescence.</title>
        <authorList>
            <person name="Tsai I.J."/>
        </authorList>
    </citation>
    <scope>NUCLEOTIDE SEQUENCE</scope>
    <source>
        <strain evidence="2">160909Yilan</strain>
    </source>
</reference>
<dbReference type="Pfam" id="PF00085">
    <property type="entry name" value="Thioredoxin"/>
    <property type="match status" value="1"/>
</dbReference>
<dbReference type="SUPFAM" id="SSF52833">
    <property type="entry name" value="Thioredoxin-like"/>
    <property type="match status" value="1"/>
</dbReference>